<name>A0A1I4E8S4_9ACTN</name>
<dbReference type="AlphaFoldDB" id="A0A1I4E8S4"/>
<evidence type="ECO:0000256" key="2">
    <source>
        <dbReference type="ARBA" id="ARBA00023015"/>
    </source>
</evidence>
<feature type="domain" description="RNA polymerase sigma-70 region 2" evidence="6">
    <location>
        <begin position="21"/>
        <end position="87"/>
    </location>
</feature>
<evidence type="ECO:0000256" key="5">
    <source>
        <dbReference type="ARBA" id="ARBA00023163"/>
    </source>
</evidence>
<dbReference type="Gene3D" id="1.10.10.10">
    <property type="entry name" value="Winged helix-like DNA-binding domain superfamily/Winged helix DNA-binding domain"/>
    <property type="match status" value="1"/>
</dbReference>
<evidence type="ECO:0000313" key="9">
    <source>
        <dbReference type="Proteomes" id="UP000199111"/>
    </source>
</evidence>
<dbReference type="GeneID" id="96303284"/>
<gene>
    <name evidence="8" type="ORF">SAMN05216275_1487</name>
</gene>
<evidence type="ECO:0000256" key="3">
    <source>
        <dbReference type="ARBA" id="ARBA00023082"/>
    </source>
</evidence>
<dbReference type="PANTHER" id="PTHR43133">
    <property type="entry name" value="RNA POLYMERASE ECF-TYPE SIGMA FACTO"/>
    <property type="match status" value="1"/>
</dbReference>
<keyword evidence="3" id="KW-0731">Sigma factor</keyword>
<protein>
    <submittedName>
        <fullName evidence="8">RNA polymerase sigma-70 factor, ECF subfamily</fullName>
    </submittedName>
</protein>
<dbReference type="EMBL" id="FOQY01000048">
    <property type="protein sequence ID" value="SFL02198.1"/>
    <property type="molecule type" value="Genomic_DNA"/>
</dbReference>
<dbReference type="PANTHER" id="PTHR43133:SF8">
    <property type="entry name" value="RNA POLYMERASE SIGMA FACTOR HI_1459-RELATED"/>
    <property type="match status" value="1"/>
</dbReference>
<dbReference type="NCBIfam" id="TIGR02937">
    <property type="entry name" value="sigma70-ECF"/>
    <property type="match status" value="1"/>
</dbReference>
<dbReference type="GO" id="GO:0016987">
    <property type="term" value="F:sigma factor activity"/>
    <property type="evidence" value="ECO:0007669"/>
    <property type="project" value="UniProtKB-KW"/>
</dbReference>
<dbReference type="GO" id="GO:0006352">
    <property type="term" value="P:DNA-templated transcription initiation"/>
    <property type="evidence" value="ECO:0007669"/>
    <property type="project" value="InterPro"/>
</dbReference>
<comment type="similarity">
    <text evidence="1">Belongs to the sigma-70 factor family. ECF subfamily.</text>
</comment>
<dbReference type="InterPro" id="IPR014284">
    <property type="entry name" value="RNA_pol_sigma-70_dom"/>
</dbReference>
<evidence type="ECO:0000313" key="8">
    <source>
        <dbReference type="EMBL" id="SFL02198.1"/>
    </source>
</evidence>
<proteinExistence type="inferred from homology"/>
<dbReference type="Proteomes" id="UP000199111">
    <property type="component" value="Unassembled WGS sequence"/>
</dbReference>
<dbReference type="SUPFAM" id="SSF88946">
    <property type="entry name" value="Sigma2 domain of RNA polymerase sigma factors"/>
    <property type="match status" value="1"/>
</dbReference>
<dbReference type="RefSeq" id="WP_093891802.1">
    <property type="nucleotide sequence ID" value="NZ_FOQY01000048.1"/>
</dbReference>
<dbReference type="Pfam" id="PF08281">
    <property type="entry name" value="Sigma70_r4_2"/>
    <property type="match status" value="1"/>
</dbReference>
<evidence type="ECO:0000259" key="7">
    <source>
        <dbReference type="Pfam" id="PF08281"/>
    </source>
</evidence>
<dbReference type="Gene3D" id="1.10.1740.10">
    <property type="match status" value="1"/>
</dbReference>
<keyword evidence="4" id="KW-0238">DNA-binding</keyword>
<dbReference type="InterPro" id="IPR007627">
    <property type="entry name" value="RNA_pol_sigma70_r2"/>
</dbReference>
<keyword evidence="9" id="KW-1185">Reference proteome</keyword>
<evidence type="ECO:0000256" key="4">
    <source>
        <dbReference type="ARBA" id="ARBA00023125"/>
    </source>
</evidence>
<evidence type="ECO:0000256" key="1">
    <source>
        <dbReference type="ARBA" id="ARBA00010641"/>
    </source>
</evidence>
<keyword evidence="2" id="KW-0805">Transcription regulation</keyword>
<accession>A0A1I4E8S4</accession>
<dbReference type="InterPro" id="IPR013249">
    <property type="entry name" value="RNA_pol_sigma70_r4_t2"/>
</dbReference>
<dbReference type="InterPro" id="IPR039425">
    <property type="entry name" value="RNA_pol_sigma-70-like"/>
</dbReference>
<dbReference type="Pfam" id="PF04542">
    <property type="entry name" value="Sigma70_r2"/>
    <property type="match status" value="1"/>
</dbReference>
<dbReference type="InterPro" id="IPR013324">
    <property type="entry name" value="RNA_pol_sigma_r3/r4-like"/>
</dbReference>
<sequence length="186" mass="20255">MTTTPVERPPDQSLDDFSAVFDAYFSEIHRYVVQRLGPGPAEDVVAEAFLTAFRKRARYDPAKAGVRTWLYGIVTNLIHKHRRTEVRTLRAVDRHGPPVDAPSHEERVAAQVSAESLRPALAEAIARLGRGERDVLLLTALAGLSHEEIAAALGISYGTVGSRLSRARAKIRAALGGTNPMEANHG</sequence>
<dbReference type="InterPro" id="IPR036388">
    <property type="entry name" value="WH-like_DNA-bd_sf"/>
</dbReference>
<dbReference type="InterPro" id="IPR013325">
    <property type="entry name" value="RNA_pol_sigma_r2"/>
</dbReference>
<dbReference type="CDD" id="cd06171">
    <property type="entry name" value="Sigma70_r4"/>
    <property type="match status" value="1"/>
</dbReference>
<evidence type="ECO:0000259" key="6">
    <source>
        <dbReference type="Pfam" id="PF04542"/>
    </source>
</evidence>
<dbReference type="SUPFAM" id="SSF88659">
    <property type="entry name" value="Sigma3 and sigma4 domains of RNA polymerase sigma factors"/>
    <property type="match status" value="1"/>
</dbReference>
<dbReference type="GO" id="GO:0003677">
    <property type="term" value="F:DNA binding"/>
    <property type="evidence" value="ECO:0007669"/>
    <property type="project" value="UniProtKB-KW"/>
</dbReference>
<feature type="domain" description="RNA polymerase sigma factor 70 region 4 type 2" evidence="7">
    <location>
        <begin position="120"/>
        <end position="171"/>
    </location>
</feature>
<organism evidence="8 9">
    <name type="scientific">Streptosporangium canum</name>
    <dbReference type="NCBI Taxonomy" id="324952"/>
    <lineage>
        <taxon>Bacteria</taxon>
        <taxon>Bacillati</taxon>
        <taxon>Actinomycetota</taxon>
        <taxon>Actinomycetes</taxon>
        <taxon>Streptosporangiales</taxon>
        <taxon>Streptosporangiaceae</taxon>
        <taxon>Streptosporangium</taxon>
    </lineage>
</organism>
<keyword evidence="5" id="KW-0804">Transcription</keyword>
<reference evidence="9" key="1">
    <citation type="submission" date="2016-10" db="EMBL/GenBank/DDBJ databases">
        <authorList>
            <person name="Varghese N."/>
            <person name="Submissions S."/>
        </authorList>
    </citation>
    <scope>NUCLEOTIDE SEQUENCE [LARGE SCALE GENOMIC DNA]</scope>
    <source>
        <strain evidence="9">CGMCC 4.2126</strain>
    </source>
</reference>